<evidence type="ECO:0008006" key="5">
    <source>
        <dbReference type="Google" id="ProtNLM"/>
    </source>
</evidence>
<keyword evidence="2" id="KW-0732">Signal</keyword>
<comment type="caution">
    <text evidence="3">The sequence shown here is derived from an EMBL/GenBank/DDBJ whole genome shotgun (WGS) entry which is preliminary data.</text>
</comment>
<dbReference type="EMBL" id="JAFLCK010000028">
    <property type="protein sequence ID" value="MBN8661989.1"/>
    <property type="molecule type" value="Genomic_DNA"/>
</dbReference>
<dbReference type="AlphaFoldDB" id="A0A8J7TMQ6"/>
<dbReference type="InterPro" id="IPR052595">
    <property type="entry name" value="LRRC69/RLP"/>
</dbReference>
<organism evidence="3 4">
    <name type="scientific">Candidatus Obscuribacter phosphatis</name>
    <dbReference type="NCBI Taxonomy" id="1906157"/>
    <lineage>
        <taxon>Bacteria</taxon>
        <taxon>Bacillati</taxon>
        <taxon>Candidatus Melainabacteria</taxon>
        <taxon>Candidatus Obscuribacterales</taxon>
        <taxon>Candidatus Obscuribacteraceae</taxon>
        <taxon>Candidatus Obscuribacter</taxon>
    </lineage>
</organism>
<accession>A0A8J7TMQ6</accession>
<name>A0A8J7TMQ6_9BACT</name>
<dbReference type="Pfam" id="PF13516">
    <property type="entry name" value="LRR_6"/>
    <property type="match status" value="1"/>
</dbReference>
<evidence type="ECO:0000313" key="3">
    <source>
        <dbReference type="EMBL" id="MBN8661989.1"/>
    </source>
</evidence>
<feature type="signal peptide" evidence="2">
    <location>
        <begin position="1"/>
        <end position="23"/>
    </location>
</feature>
<evidence type="ECO:0000256" key="2">
    <source>
        <dbReference type="SAM" id="SignalP"/>
    </source>
</evidence>
<gene>
    <name evidence="3" type="ORF">J0M35_16595</name>
</gene>
<evidence type="ECO:0000313" key="4">
    <source>
        <dbReference type="Proteomes" id="UP000664277"/>
    </source>
</evidence>
<dbReference type="InterPro" id="IPR001611">
    <property type="entry name" value="Leu-rich_rpt"/>
</dbReference>
<proteinExistence type="predicted"/>
<feature type="compositionally biased region" description="Basic and acidic residues" evidence="1">
    <location>
        <begin position="62"/>
        <end position="81"/>
    </location>
</feature>
<dbReference type="PANTHER" id="PTHR48057">
    <property type="entry name" value="LEUCINE-RICH REPEAT SERINE/THREONINE-PROTEIN KINASE 1"/>
    <property type="match status" value="1"/>
</dbReference>
<feature type="chain" id="PRO_5035302588" description="Leucine Rich repeats (2 copies)" evidence="2">
    <location>
        <begin position="24"/>
        <end position="417"/>
    </location>
</feature>
<reference evidence="3" key="1">
    <citation type="submission" date="2021-02" db="EMBL/GenBank/DDBJ databases">
        <title>Genome-Resolved Metagenomics of a Microbial Community Performing Photosynthetic Biological Nutrient Removal.</title>
        <authorList>
            <person name="Mcdaniel E.A."/>
        </authorList>
    </citation>
    <scope>NUCLEOTIDE SEQUENCE</scope>
    <source>
        <strain evidence="3">UWPOB_OBS1</strain>
    </source>
</reference>
<sequence>MAALFKQKVLFLGLSAAIGTVLAEALPQDLFGGLYEDSRNRGLCLGESSACWAEPQKKNKAGKVDKTADTAKRSNEIKGKGEQTTGNAKESNLRFRTFSTKNDVFYHIYRCPSVNKERVLDFPGKKQYGTLFLFDKPNLSRGDGTPKLIKAQGSVKIPAGNLIEFLPNEHFIMAPHQFDKLPDDAFDAVRMKYFAMDDSEEGRADDALIYLGRFKTIKYLDLDRCEISDRGMEGIKNLPNLVTFTAMNSSITGKCFKKLGVLKELKQLKLQNTDPDLSCIADIPKAFPNLWHLCLTRTRITNKAIEPLAALKSLKRLDLAENSFLDDGCIPTLACLNSLNNLEIPETRITAKGLLKLKHLPLRQVDLSASNGKPESFEKLRHEMKSTVFTMVTKYDKPPVSENEQTLFAPLSRGRKL</sequence>
<dbReference type="Proteomes" id="UP000664277">
    <property type="component" value="Unassembled WGS sequence"/>
</dbReference>
<feature type="region of interest" description="Disordered" evidence="1">
    <location>
        <begin position="62"/>
        <end position="88"/>
    </location>
</feature>
<protein>
    <recommendedName>
        <fullName evidence="5">Leucine Rich repeats (2 copies)</fullName>
    </recommendedName>
</protein>
<dbReference type="SUPFAM" id="SSF52047">
    <property type="entry name" value="RNI-like"/>
    <property type="match status" value="1"/>
</dbReference>
<evidence type="ECO:0000256" key="1">
    <source>
        <dbReference type="SAM" id="MobiDB-lite"/>
    </source>
</evidence>
<dbReference type="InterPro" id="IPR032675">
    <property type="entry name" value="LRR_dom_sf"/>
</dbReference>
<dbReference type="Gene3D" id="3.80.10.10">
    <property type="entry name" value="Ribonuclease Inhibitor"/>
    <property type="match status" value="1"/>
</dbReference>